<feature type="domain" description="Ig-like" evidence="8">
    <location>
        <begin position="469"/>
        <end position="540"/>
    </location>
</feature>
<dbReference type="PANTHER" id="PTHR23278:SF30">
    <property type="entry name" value="SIDESTEP VIII, ISOFORM B"/>
    <property type="match status" value="1"/>
</dbReference>
<feature type="domain" description="Ig-like" evidence="8">
    <location>
        <begin position="368"/>
        <end position="460"/>
    </location>
</feature>
<dbReference type="RefSeq" id="XP_011496214.1">
    <property type="nucleotide sequence ID" value="XM_011497912.1"/>
</dbReference>
<gene>
    <name evidence="11" type="primary">LOC105360898</name>
</gene>
<dbReference type="PANTHER" id="PTHR23278">
    <property type="entry name" value="SIDESTEP PROTEIN"/>
    <property type="match status" value="1"/>
</dbReference>
<evidence type="ECO:0000313" key="10">
    <source>
        <dbReference type="Proteomes" id="UP000695007"/>
    </source>
</evidence>
<dbReference type="InterPro" id="IPR013162">
    <property type="entry name" value="CD80_C2-set"/>
</dbReference>
<keyword evidence="3 7" id="KW-1133">Transmembrane helix</keyword>
<protein>
    <submittedName>
        <fullName evidence="11">Protein turtle homolog A-like</fullName>
    </submittedName>
</protein>
<name>A0AAJ7DTL7_9HYME</name>
<dbReference type="GeneID" id="105360898"/>
<keyword evidence="2 7" id="KW-0812">Transmembrane</keyword>
<evidence type="ECO:0000256" key="4">
    <source>
        <dbReference type="ARBA" id="ARBA00023136"/>
    </source>
</evidence>
<evidence type="ECO:0000259" key="8">
    <source>
        <dbReference type="PROSITE" id="PS50835"/>
    </source>
</evidence>
<keyword evidence="4 7" id="KW-0472">Membrane</keyword>
<comment type="subcellular location">
    <subcellularLocation>
        <location evidence="1">Membrane</location>
        <topology evidence="1">Single-pass membrane protein</topology>
    </subcellularLocation>
</comment>
<evidence type="ECO:0000256" key="3">
    <source>
        <dbReference type="ARBA" id="ARBA00022989"/>
    </source>
</evidence>
<dbReference type="InterPro" id="IPR003599">
    <property type="entry name" value="Ig_sub"/>
</dbReference>
<dbReference type="SUPFAM" id="SSF48726">
    <property type="entry name" value="Immunoglobulin"/>
    <property type="match status" value="5"/>
</dbReference>
<dbReference type="SMART" id="SM00409">
    <property type="entry name" value="IG"/>
    <property type="match status" value="3"/>
</dbReference>
<dbReference type="SUPFAM" id="SSF49265">
    <property type="entry name" value="Fibronectin type III"/>
    <property type="match status" value="1"/>
</dbReference>
<dbReference type="Proteomes" id="UP000695007">
    <property type="component" value="Unplaced"/>
</dbReference>
<feature type="transmembrane region" description="Helical" evidence="7">
    <location>
        <begin position="12"/>
        <end position="38"/>
    </location>
</feature>
<dbReference type="PROSITE" id="PS50835">
    <property type="entry name" value="IG_LIKE"/>
    <property type="match status" value="5"/>
</dbReference>
<dbReference type="GO" id="GO:0016020">
    <property type="term" value="C:membrane"/>
    <property type="evidence" value="ECO:0007669"/>
    <property type="project" value="UniProtKB-SubCell"/>
</dbReference>
<dbReference type="SMART" id="SM00408">
    <property type="entry name" value="IGc2"/>
    <property type="match status" value="3"/>
</dbReference>
<dbReference type="InterPro" id="IPR036179">
    <property type="entry name" value="Ig-like_dom_sf"/>
</dbReference>
<feature type="transmembrane region" description="Helical" evidence="7">
    <location>
        <begin position="790"/>
        <end position="812"/>
    </location>
</feature>
<accession>A0AAJ7DTL7</accession>
<feature type="domain" description="Fibronectin type-III" evidence="9">
    <location>
        <begin position="565"/>
        <end position="664"/>
    </location>
</feature>
<dbReference type="Pfam" id="PF13927">
    <property type="entry name" value="Ig_3"/>
    <property type="match status" value="1"/>
</dbReference>
<dbReference type="PROSITE" id="PS50853">
    <property type="entry name" value="FN3"/>
    <property type="match status" value="1"/>
</dbReference>
<evidence type="ECO:0000256" key="6">
    <source>
        <dbReference type="SAM" id="MobiDB-lite"/>
    </source>
</evidence>
<dbReference type="InterPro" id="IPR013106">
    <property type="entry name" value="Ig_V-set"/>
</dbReference>
<keyword evidence="10" id="KW-1185">Reference proteome</keyword>
<sequence>MKEHESGLRDQHWLFCSTVSSMVLLTMLTLGLGTLIGARITNQEIVTMSEAQAVAGNIAQLPCDVEPPVPSDKVHLVIWYKEPTDSPIYSFDSRRISALEHGSHWQDPSLGGRAFFKHADTPAKLNLESVKEMDAGLYRCRVDFKQSPTRNSKVNLTVIIPPEQLSILDEDGESHIPYYVLGPYSEGASLNITCVAAGGRPQPRVTWWQENALLDDSYEVVGIRKVRNVLRLEKLERKHLHTILTCQASNNNIVAPISSSVSLDMNLRPLWVRLQGENRPLSAETTYEIGCEIVGAKPTPTIEWTKGGVALRNVRQTISPDGNTTTSILTFVPSIEDAGKFLSCRGSIPVIPDSEMEDGWKLDIHHEPVITLELGSNLNASAIREGLDVYFECNIKSNPWVYKVSWKHNGNPLYHSVASGTIVSNQSLVLQNVSRNRAGTYTCIGSNQEGDGESNQLNLDIKFTPVCRPGQTKVFGVARQENIRIPCELEANPRNVVFTWKFNNTMETMDIFNEHISSENTHSVVSYTPTTELDYGTLLCLGANELGSQTEPCIFHIVPAGRPDAPYNCTIQNTTTDTLRTECFESFDGGLPQKFTLLVELVSSPSSSKSIGALVYNLTSKSPSFGVSILEPGSTYLLTIYSSNAKGRSESVNLRATTLNLPERRIGEKPTRPPSPENCTIMEESRTTVRVSCAESGYVDPVYVLQVFDAETRRLLASASSMTPSILEVTDLPAERSQSGLVLFLRVVADDATSDATVLHSQHLLRDGKNPEHQIFPALSPVILSLSGPLLGVVVGAAVGLLIVIFLIVLALKLRYRRRSPDNKDSQHDDGGMATLTPPNDKSSSLPLSSDSVESFEKDPDIIPHATDNSYSELCKGTSLRYLLQQQQQQHSTPHIGPGSLNSLNNAPKMQYADLTLRINRRVPPNCYQPVPVSNVQRPQLLPMSTLPRRQPSSSAGINEPIIYAEVAPGHSAKSIYIPPPHQYMTNSRLADDTTVETPLIRCDNKITTITEAANTWRGDLSNSPTTNTSST</sequence>
<feature type="domain" description="Ig-like" evidence="8">
    <location>
        <begin position="43"/>
        <end position="157"/>
    </location>
</feature>
<feature type="domain" description="Ig-like" evidence="8">
    <location>
        <begin position="269"/>
        <end position="345"/>
    </location>
</feature>
<feature type="compositionally biased region" description="Basic and acidic residues" evidence="6">
    <location>
        <begin position="819"/>
        <end position="831"/>
    </location>
</feature>
<reference evidence="11" key="1">
    <citation type="submission" date="2025-08" db="UniProtKB">
        <authorList>
            <consortium name="RefSeq"/>
        </authorList>
    </citation>
    <scope>IDENTIFICATION</scope>
</reference>
<evidence type="ECO:0000256" key="5">
    <source>
        <dbReference type="ARBA" id="ARBA00023157"/>
    </source>
</evidence>
<feature type="domain" description="Ig-like" evidence="8">
    <location>
        <begin position="177"/>
        <end position="262"/>
    </location>
</feature>
<proteinExistence type="predicted"/>
<evidence type="ECO:0000256" key="7">
    <source>
        <dbReference type="SAM" id="Phobius"/>
    </source>
</evidence>
<dbReference type="Pfam" id="PF08205">
    <property type="entry name" value="C2-set_2"/>
    <property type="match status" value="2"/>
</dbReference>
<evidence type="ECO:0000256" key="1">
    <source>
        <dbReference type="ARBA" id="ARBA00004167"/>
    </source>
</evidence>
<dbReference type="KEGG" id="csol:105360898"/>
<dbReference type="Gene3D" id="2.60.40.10">
    <property type="entry name" value="Immunoglobulins"/>
    <property type="match status" value="5"/>
</dbReference>
<evidence type="ECO:0000259" key="9">
    <source>
        <dbReference type="PROSITE" id="PS50853"/>
    </source>
</evidence>
<evidence type="ECO:0000313" key="11">
    <source>
        <dbReference type="RefSeq" id="XP_011496214.1"/>
    </source>
</evidence>
<dbReference type="InterPro" id="IPR003961">
    <property type="entry name" value="FN3_dom"/>
</dbReference>
<dbReference type="InterPro" id="IPR007110">
    <property type="entry name" value="Ig-like_dom"/>
</dbReference>
<dbReference type="AlphaFoldDB" id="A0AAJ7DTL7"/>
<feature type="region of interest" description="Disordered" evidence="6">
    <location>
        <begin position="819"/>
        <end position="862"/>
    </location>
</feature>
<feature type="compositionally biased region" description="Low complexity" evidence="6">
    <location>
        <begin position="843"/>
        <end position="853"/>
    </location>
</feature>
<dbReference type="InterPro" id="IPR036116">
    <property type="entry name" value="FN3_sf"/>
</dbReference>
<dbReference type="InterPro" id="IPR003598">
    <property type="entry name" value="Ig_sub2"/>
</dbReference>
<organism evidence="10 11">
    <name type="scientific">Ceratosolen solmsi marchali</name>
    <dbReference type="NCBI Taxonomy" id="326594"/>
    <lineage>
        <taxon>Eukaryota</taxon>
        <taxon>Metazoa</taxon>
        <taxon>Ecdysozoa</taxon>
        <taxon>Arthropoda</taxon>
        <taxon>Hexapoda</taxon>
        <taxon>Insecta</taxon>
        <taxon>Pterygota</taxon>
        <taxon>Neoptera</taxon>
        <taxon>Endopterygota</taxon>
        <taxon>Hymenoptera</taxon>
        <taxon>Apocrita</taxon>
        <taxon>Proctotrupomorpha</taxon>
        <taxon>Chalcidoidea</taxon>
        <taxon>Agaonidae</taxon>
        <taxon>Agaoninae</taxon>
        <taxon>Ceratosolen</taxon>
    </lineage>
</organism>
<dbReference type="InterPro" id="IPR013783">
    <property type="entry name" value="Ig-like_fold"/>
</dbReference>
<dbReference type="Pfam" id="PF07686">
    <property type="entry name" value="V-set"/>
    <property type="match status" value="1"/>
</dbReference>
<evidence type="ECO:0000256" key="2">
    <source>
        <dbReference type="ARBA" id="ARBA00022692"/>
    </source>
</evidence>
<keyword evidence="5" id="KW-1015">Disulfide bond</keyword>